<evidence type="ECO:0008006" key="4">
    <source>
        <dbReference type="Google" id="ProtNLM"/>
    </source>
</evidence>
<gene>
    <name evidence="2" type="ORF">Vbra_3926</name>
</gene>
<keyword evidence="3" id="KW-1185">Reference proteome</keyword>
<dbReference type="Proteomes" id="UP000041254">
    <property type="component" value="Unassembled WGS sequence"/>
</dbReference>
<evidence type="ECO:0000313" key="2">
    <source>
        <dbReference type="EMBL" id="CEL96933.1"/>
    </source>
</evidence>
<dbReference type="VEuPathDB" id="CryptoDB:Vbra_3926"/>
<organism evidence="2 3">
    <name type="scientific">Vitrella brassicaformis (strain CCMP3155)</name>
    <dbReference type="NCBI Taxonomy" id="1169540"/>
    <lineage>
        <taxon>Eukaryota</taxon>
        <taxon>Sar</taxon>
        <taxon>Alveolata</taxon>
        <taxon>Colpodellida</taxon>
        <taxon>Vitrellaceae</taxon>
        <taxon>Vitrella</taxon>
    </lineage>
</organism>
<protein>
    <recommendedName>
        <fullName evidence="4">Potassium channel tetramerisation-type BTB domain-containing protein</fullName>
    </recommendedName>
</protein>
<name>A0A0G4EKI4_VITBC</name>
<reference evidence="2 3" key="1">
    <citation type="submission" date="2014-11" db="EMBL/GenBank/DDBJ databases">
        <authorList>
            <person name="Zhu J."/>
            <person name="Qi W."/>
            <person name="Song R."/>
        </authorList>
    </citation>
    <scope>NUCLEOTIDE SEQUENCE [LARGE SCALE GENOMIC DNA]</scope>
</reference>
<feature type="compositionally biased region" description="Low complexity" evidence="1">
    <location>
        <begin position="20"/>
        <end position="31"/>
    </location>
</feature>
<dbReference type="EMBL" id="CDMY01000249">
    <property type="protein sequence ID" value="CEL96933.1"/>
    <property type="molecule type" value="Genomic_DNA"/>
</dbReference>
<accession>A0A0G4EKI4</accession>
<feature type="region of interest" description="Disordered" evidence="1">
    <location>
        <begin position="1"/>
        <end position="31"/>
    </location>
</feature>
<dbReference type="InParanoid" id="A0A0G4EKI4"/>
<dbReference type="Gene3D" id="3.30.710.10">
    <property type="entry name" value="Potassium Channel Kv1.1, Chain A"/>
    <property type="match status" value="1"/>
</dbReference>
<dbReference type="InterPro" id="IPR011333">
    <property type="entry name" value="SKP1/BTB/POZ_sf"/>
</dbReference>
<proteinExistence type="predicted"/>
<evidence type="ECO:0000313" key="3">
    <source>
        <dbReference type="Proteomes" id="UP000041254"/>
    </source>
</evidence>
<dbReference type="AlphaFoldDB" id="A0A0G4EKI4"/>
<evidence type="ECO:0000256" key="1">
    <source>
        <dbReference type="SAM" id="MobiDB-lite"/>
    </source>
</evidence>
<sequence length="297" mass="32287">MQPRASHISSHTRDPRSLMASESASASARSPADMHLKVGGRAFVLPGSVISHLRRKHPRSVLTVMLSSQWSSSLKRDHEGNIILADWDADSFELLLQRMEKEATDGSADGIKIPSEMRRNYDELCDLVGIPLAKAAFPLKLVKMEGPDRAGTNASWSNKEGKLTIERNGGEAWQSEVGLQFAYPNEGKFCLSVSGTAGASVRLSISSIEFDTFDLVSETFVLRDDRRIGVFGKAGLEESAVVEWNVDGDGKSTGVRQLARSPLGFDERCIQCTCNAGAAGTTTFTLEYEADADESDL</sequence>